<gene>
    <name evidence="3" type="ORF">HM131_05590</name>
</gene>
<evidence type="ECO:0000313" key="3">
    <source>
        <dbReference type="EMBL" id="ARI76339.1"/>
    </source>
</evidence>
<dbReference type="RefSeq" id="WP_085028770.1">
    <property type="nucleotide sequence ID" value="NZ_CP020772.1"/>
</dbReference>
<keyword evidence="4" id="KW-1185">Reference proteome</keyword>
<sequence length="168" mass="18751">MKYKMMIAIASGLVLLLLGWQGSKLWMGEDSVSADEVRQKVEEQYKGKITSIEPGDDSYMVTMTLETGEYRLEVSEEDGRIVRMERVEGTGPQDEPSEESEPPADPITEEQAREVALERVSGNVDDIDYESSDDGAYFLVEIEREDGNEATVQVNAITGEVMSVSWDD</sequence>
<feature type="domain" description="PepSY" evidence="2">
    <location>
        <begin position="106"/>
        <end position="163"/>
    </location>
</feature>
<dbReference type="Proteomes" id="UP000192527">
    <property type="component" value="Chromosome"/>
</dbReference>
<name>A0A1W5ZST2_9BACI</name>
<dbReference type="STRING" id="402384.HM131_05590"/>
<dbReference type="AlphaFoldDB" id="A0A1W5ZST2"/>
<evidence type="ECO:0000313" key="4">
    <source>
        <dbReference type="Proteomes" id="UP000192527"/>
    </source>
</evidence>
<feature type="region of interest" description="Disordered" evidence="1">
    <location>
        <begin position="86"/>
        <end position="109"/>
    </location>
</feature>
<evidence type="ECO:0000256" key="1">
    <source>
        <dbReference type="SAM" id="MobiDB-lite"/>
    </source>
</evidence>
<dbReference type="KEGG" id="hmn:HM131_05590"/>
<dbReference type="Pfam" id="PF03413">
    <property type="entry name" value="PepSY"/>
    <property type="match status" value="1"/>
</dbReference>
<dbReference type="Gene3D" id="3.10.450.40">
    <property type="match status" value="1"/>
</dbReference>
<reference evidence="3 4" key="1">
    <citation type="submission" date="2017-04" db="EMBL/GenBank/DDBJ databases">
        <title>The whole genome sequencing and assembly of Halobacillus mangrovi strain.</title>
        <authorList>
            <person name="Lee S.-J."/>
            <person name="Park M.-K."/>
            <person name="Kim J.-Y."/>
            <person name="Lee Y.-J."/>
            <person name="Yi H."/>
            <person name="Bahn Y.-S."/>
            <person name="Kim J.F."/>
            <person name="Lee D.-W."/>
        </authorList>
    </citation>
    <scope>NUCLEOTIDE SEQUENCE [LARGE SCALE GENOMIC DNA]</scope>
    <source>
        <strain evidence="3 4">KTB 131</strain>
    </source>
</reference>
<organism evidence="3 4">
    <name type="scientific">Halobacillus mangrovi</name>
    <dbReference type="NCBI Taxonomy" id="402384"/>
    <lineage>
        <taxon>Bacteria</taxon>
        <taxon>Bacillati</taxon>
        <taxon>Bacillota</taxon>
        <taxon>Bacilli</taxon>
        <taxon>Bacillales</taxon>
        <taxon>Bacillaceae</taxon>
        <taxon>Halobacillus</taxon>
    </lineage>
</organism>
<dbReference type="InterPro" id="IPR025711">
    <property type="entry name" value="PepSY"/>
</dbReference>
<evidence type="ECO:0000259" key="2">
    <source>
        <dbReference type="Pfam" id="PF03413"/>
    </source>
</evidence>
<dbReference type="OrthoDB" id="2476750at2"/>
<dbReference type="EMBL" id="CP020772">
    <property type="protein sequence ID" value="ARI76339.1"/>
    <property type="molecule type" value="Genomic_DNA"/>
</dbReference>
<protein>
    <recommendedName>
        <fullName evidence="2">PepSY domain-containing protein</fullName>
    </recommendedName>
</protein>
<accession>A0A1W5ZST2</accession>
<proteinExistence type="predicted"/>